<sequence length="1866" mass="206178">MTIATVAWAIVSCRSNQDLTPSIEFAPYISAYTGGVIGSDGTIRIELTEEQQIVQMGEEVKDDLFDFSPGLKGKTYWVNSRTIEFVPDSGQLRPGTLYNATFRLGRVMKVEKKLDAFRFSYRVQARDFTARITSTDITASAPDRVTVCGELRLSEAPKADEVAKMVTAKHDGDKPKVTVTRTEDARVYRFTVSEVTKKEADTELSVTIDGGPFGADHKETLRTTIPGTKPPFKLMQAEMIDEPESGACLTFSAPVSTTQDVNGLVTLRAGEGGSDGAVSYTCQVQDNKVRLFFERRSDLKAVAIEVDGALRSVAGDALTASSSVRLEVKSLNPQVEFLSEGTIMPNAEQLILPFRAVNLYAVDLKIIRIFERNVLTFLQDNSLEASSSSELRRTGRLVYRKMLRLDSDATKDIHNWDNYFIDLSKLIRQEPGAIYRVVLSFKREYSAYPCDSVGEGARNLGPAGMTRLDENELGEADEATWDKPQTYYYDGADMDWDTYQWEERDNPCSASYYMSSDRMAATNVLASNLGLIVKANANNTLWVAVSNLIDTKPLSGVEVTAYNFQLQPIGSAKTDDNGFAEIKTKNKPFALVATASDKQKGYLRLVDGEENMLSRFDIGGKETERGLKGFIYGERGVWRPGDTLHVTFMMEDREKRIPQNHPVSIEIFNPRGQFYTKQISVSGVNGMYVFHIPTRPDDPTGLWNAYVKVGGASFHKALRIETVKPNRLKINLTLPGQILQVSPLPVPMNLESAWLTGAVARGLKAKVEMSLTKVPTQFKGYEKYTFDNPAAAFTSGTTDLFDGALSDVGKASFLANLPTASDAPGMLQANLTCRVFEPGGDASLFTQSIPFSPFPVYVGVKLGNFDQGQTLETDRDHHFEVVTLSPDGKPLNRQGLEYKIYKVNWSWWWEHDDETFASYLNNASIVPVAAGTINTVGSGKAVIPFRVNYPEWGRYLVYIKDREGGHATGGTIYVDWPEWRGRSNKSDPNGIKMLAFALDKSSYEVGETATAIIPASTGGRALVAIENGTEVLHREWVNMAASGDTKYSFKVTEGMAPNVYLHITLIQPYAQTANDLPIRMYGVMPVFVTHKNSILKPLIVMQDVLKPEADFTVQVKEQSGRPMTYTLAIVDDGLLDLTNFQTPDPWNTFYAREALGIRTWDMYDFVMGAYAGRLGSLFSVGGDESLRPVESKANRFKPVVKFLGPFALKKGETQTHKLKLPPYIGSVRVMVVAGQEGAYGRAEKRVAVRAPLMVLSSLPRVVSTDEEILFPVNVFAMESGVKNVTVKVETTGKLRLTEGSSQSVTFAAPGDKPVFFKLRSGLTTGIERIVVTATGGGHSSKETIEIGVRNPNPPIVRIDSRLIAAGSTGLLTYQTGFGGSSEGWASLEVARIPSPNLSRCLDFLSDYPHYCTEQVTSAALPLLYVGAFRELDKREADAIRENVRRAVQDLYSRQLPSGAFTYWPGGLQEDEWATSYVGTFLVLAREKGYEVNAGALNRWKSYQRRAAQGWRPAAKAPSRFAIDQGDLVQAYRLYALALAGAPELGAMNRLRESRTLSMQARWRLAAAYALAGKPNIANELIFRLPLAVATYDWSNPTYGSPERDQAMILEALVLMGRDREAFEQARRVSQSLTTSQEFATQSTAYALLALGRLAERTSGSLQFDWSLNGGKQPTVNSQRTLFRSQLPTFPPVGLVSVKNNGKGQLYVSLTTKMIPLRDSLPAISEGLRMEVTYTDRSGRALSVDRLPQGTDLVAVVKVSNPSAVSDYTNLALTQIIPSGWEIYNERLITPEDVEQGASAASYTYRDIRDDRVLTYFDLKRGETKTFRVRLQASYAGSFILPAIRCAAMYAPGVQARTRASRVVVER</sequence>
<dbReference type="InterPro" id="IPR002890">
    <property type="entry name" value="MG2"/>
</dbReference>
<dbReference type="InterPro" id="IPR041246">
    <property type="entry name" value="Bact_MG10"/>
</dbReference>
<dbReference type="Pfam" id="PF17972">
    <property type="entry name" value="bMG5"/>
    <property type="match status" value="1"/>
</dbReference>
<reference evidence="5 6" key="1">
    <citation type="submission" date="2013-11" db="EMBL/GenBank/DDBJ databases">
        <title>Single cell genomics of uncultured Tannerella BU063 (oral taxon 286).</title>
        <authorList>
            <person name="Beall C.J."/>
            <person name="Campbell A.G."/>
            <person name="Griffen A.L."/>
            <person name="Podar M."/>
            <person name="Leys E.J."/>
        </authorList>
    </citation>
    <scope>NUCLEOTIDE SEQUENCE [LARGE SCALE GENOMIC DNA]</scope>
    <source>
        <strain evidence="5">Cell 2</strain>
    </source>
</reference>
<dbReference type="Pfam" id="PF21142">
    <property type="entry name" value="A2M_bMG2"/>
    <property type="match status" value="1"/>
</dbReference>
<feature type="domain" description="Alpha-2-macroglobulin bait region" evidence="3">
    <location>
        <begin position="994"/>
        <end position="1137"/>
    </location>
</feature>
<dbReference type="InterPro" id="IPR041203">
    <property type="entry name" value="Bact_A2M_MG5"/>
</dbReference>
<evidence type="ECO:0000313" key="6">
    <source>
        <dbReference type="Proteomes" id="UP000018837"/>
    </source>
</evidence>
<dbReference type="Pfam" id="PF00207">
    <property type="entry name" value="A2M"/>
    <property type="match status" value="1"/>
</dbReference>
<dbReference type="PATRIC" id="fig|1411148.3.peg.517"/>
<dbReference type="PANTHER" id="PTHR40094:SF1">
    <property type="entry name" value="UBIQUITIN DOMAIN-CONTAINING PROTEIN"/>
    <property type="match status" value="1"/>
</dbReference>
<feature type="domain" description="Alpha-2-macroglobulin" evidence="4">
    <location>
        <begin position="1199"/>
        <end position="1288"/>
    </location>
</feature>
<dbReference type="GO" id="GO:0004866">
    <property type="term" value="F:endopeptidase inhibitor activity"/>
    <property type="evidence" value="ECO:0007669"/>
    <property type="project" value="InterPro"/>
</dbReference>
<dbReference type="SMART" id="SM01359">
    <property type="entry name" value="A2M_N_2"/>
    <property type="match status" value="1"/>
</dbReference>
<dbReference type="InterPro" id="IPR011625">
    <property type="entry name" value="A2M_N_BRD"/>
</dbReference>
<dbReference type="EMBL" id="AYUF01000341">
    <property type="protein sequence ID" value="ETK02531.1"/>
    <property type="molecule type" value="Genomic_DNA"/>
</dbReference>
<dbReference type="Pfam" id="PF17973">
    <property type="entry name" value="bMG10"/>
    <property type="match status" value="1"/>
</dbReference>
<protein>
    <submittedName>
        <fullName evidence="5">Alpha-2-macroglobulin family protein</fullName>
    </submittedName>
</protein>
<dbReference type="InterPro" id="IPR001599">
    <property type="entry name" value="Macroglobln_a2"/>
</dbReference>
<evidence type="ECO:0000259" key="4">
    <source>
        <dbReference type="SMART" id="SM01360"/>
    </source>
</evidence>
<dbReference type="InterPro" id="IPR049120">
    <property type="entry name" value="A2M_bMG2"/>
</dbReference>
<dbReference type="Pfam" id="PF11974">
    <property type="entry name" value="bMG3"/>
    <property type="match status" value="1"/>
</dbReference>
<evidence type="ECO:0000259" key="3">
    <source>
        <dbReference type="SMART" id="SM01359"/>
    </source>
</evidence>
<dbReference type="PANTHER" id="PTHR40094">
    <property type="entry name" value="ALPHA-2-MACROGLOBULIN HOMOLOG"/>
    <property type="match status" value="1"/>
</dbReference>
<accession>W2C7T3</accession>
<dbReference type="InterPro" id="IPR021868">
    <property type="entry name" value="Alpha_2_Macroglob_MG3"/>
</dbReference>
<dbReference type="Pfam" id="PF01835">
    <property type="entry name" value="MG2"/>
    <property type="match status" value="1"/>
</dbReference>
<dbReference type="SMART" id="SM01360">
    <property type="entry name" value="A2M"/>
    <property type="match status" value="1"/>
</dbReference>
<dbReference type="CDD" id="cd02891">
    <property type="entry name" value="A2M_like"/>
    <property type="match status" value="1"/>
</dbReference>
<dbReference type="SUPFAM" id="SSF48239">
    <property type="entry name" value="Terpenoid cyclases/Protein prenyltransferases"/>
    <property type="match status" value="1"/>
</dbReference>
<evidence type="ECO:0000256" key="2">
    <source>
        <dbReference type="ARBA" id="ARBA00022729"/>
    </source>
</evidence>
<dbReference type="Pfam" id="PF07703">
    <property type="entry name" value="A2M_BRD"/>
    <property type="match status" value="1"/>
</dbReference>
<proteinExistence type="inferred from homology"/>
<comment type="caution">
    <text evidence="5">The sequence shown here is derived from an EMBL/GenBank/DDBJ whole genome shotgun (WGS) entry which is preliminary data.</text>
</comment>
<dbReference type="Proteomes" id="UP000018837">
    <property type="component" value="Unassembled WGS sequence"/>
</dbReference>
<comment type="similarity">
    <text evidence="1">Belongs to the protease inhibitor I39 (alpha-2-macroglobulin) family. Bacterial alpha-2-macroglobulin subfamily.</text>
</comment>
<dbReference type="Pfam" id="PF17962">
    <property type="entry name" value="bMG6"/>
    <property type="match status" value="1"/>
</dbReference>
<gene>
    <name evidence="5" type="ORF">N425_03860</name>
</gene>
<evidence type="ECO:0000256" key="1">
    <source>
        <dbReference type="ARBA" id="ARBA00010556"/>
    </source>
</evidence>
<dbReference type="InterPro" id="IPR008930">
    <property type="entry name" value="Terpenoid_cyclase/PrenylTrfase"/>
</dbReference>
<keyword evidence="2" id="KW-0732">Signal</keyword>
<organism evidence="5 6">
    <name type="scientific">Tannerella sp. oral taxon BU063 isolate Cell 2</name>
    <dbReference type="NCBI Taxonomy" id="1411148"/>
    <lineage>
        <taxon>Bacteria</taxon>
        <taxon>Pseudomonadati</taxon>
        <taxon>Bacteroidota</taxon>
        <taxon>Bacteroidia</taxon>
        <taxon>Bacteroidales</taxon>
        <taxon>Tannerellaceae</taxon>
        <taxon>Tannerella</taxon>
    </lineage>
</organism>
<dbReference type="Gene3D" id="1.50.10.20">
    <property type="match status" value="1"/>
</dbReference>
<dbReference type="InterPro" id="IPR051802">
    <property type="entry name" value="YfhM-like"/>
</dbReference>
<name>W2C7T3_9BACT</name>
<dbReference type="Gene3D" id="2.60.40.1930">
    <property type="match status" value="1"/>
</dbReference>
<evidence type="ECO:0000313" key="5">
    <source>
        <dbReference type="EMBL" id="ETK02531.1"/>
    </source>
</evidence>
<dbReference type="InterPro" id="IPR041462">
    <property type="entry name" value="Bact_A2M_MG6"/>
</dbReference>